<feature type="transmembrane region" description="Helical" evidence="1">
    <location>
        <begin position="7"/>
        <end position="26"/>
    </location>
</feature>
<evidence type="ECO:0000313" key="2">
    <source>
        <dbReference type="EMBL" id="MFC6715117.1"/>
    </source>
</evidence>
<sequence length="172" mass="17236">MSAALSAVMGVVACVLLGIGIFAWTMPQLAPVKVVAGESASLGRTPWFDSGSTLFADVDATDTTRPAEWGCTLDDGGGGHVVLGTAPNPDLVGTRVVDDRSLLPVVTIGPTGDGSSITCSGPRARSGVAMWALPTDAGLPRVALSLVIAGIALLGAAAAVHPFTRGLVRFGG</sequence>
<evidence type="ECO:0000313" key="3">
    <source>
        <dbReference type="Proteomes" id="UP001596356"/>
    </source>
</evidence>
<name>A0ABW2AVF2_9MICO</name>
<dbReference type="RefSeq" id="WP_377823983.1">
    <property type="nucleotide sequence ID" value="NZ_JBHSWJ010000002.1"/>
</dbReference>
<evidence type="ECO:0000256" key="1">
    <source>
        <dbReference type="SAM" id="Phobius"/>
    </source>
</evidence>
<gene>
    <name evidence="2" type="ORF">ACFQBT_15400</name>
</gene>
<organism evidence="2 3">
    <name type="scientific">Branchiibius cervicis</name>
    <dbReference type="NCBI Taxonomy" id="908252"/>
    <lineage>
        <taxon>Bacteria</taxon>
        <taxon>Bacillati</taxon>
        <taxon>Actinomycetota</taxon>
        <taxon>Actinomycetes</taxon>
        <taxon>Micrococcales</taxon>
        <taxon>Dermacoccaceae</taxon>
        <taxon>Branchiibius</taxon>
    </lineage>
</organism>
<keyword evidence="1" id="KW-1133">Transmembrane helix</keyword>
<proteinExistence type="predicted"/>
<reference evidence="3" key="1">
    <citation type="journal article" date="2019" name="Int. J. Syst. Evol. Microbiol.">
        <title>The Global Catalogue of Microorganisms (GCM) 10K type strain sequencing project: providing services to taxonomists for standard genome sequencing and annotation.</title>
        <authorList>
            <consortium name="The Broad Institute Genomics Platform"/>
            <consortium name="The Broad Institute Genome Sequencing Center for Infectious Disease"/>
            <person name="Wu L."/>
            <person name="Ma J."/>
        </authorList>
    </citation>
    <scope>NUCLEOTIDE SEQUENCE [LARGE SCALE GENOMIC DNA]</scope>
    <source>
        <strain evidence="3">NBRC 106593</strain>
    </source>
</reference>
<comment type="caution">
    <text evidence="2">The sequence shown here is derived from an EMBL/GenBank/DDBJ whole genome shotgun (WGS) entry which is preliminary data.</text>
</comment>
<accession>A0ABW2AVF2</accession>
<dbReference type="EMBL" id="JBHSWJ010000002">
    <property type="protein sequence ID" value="MFC6715117.1"/>
    <property type="molecule type" value="Genomic_DNA"/>
</dbReference>
<keyword evidence="1" id="KW-0472">Membrane</keyword>
<keyword evidence="3" id="KW-1185">Reference proteome</keyword>
<feature type="transmembrane region" description="Helical" evidence="1">
    <location>
        <begin position="142"/>
        <end position="160"/>
    </location>
</feature>
<protein>
    <submittedName>
        <fullName evidence="2">Uncharacterized protein</fullName>
    </submittedName>
</protein>
<dbReference type="Proteomes" id="UP001596356">
    <property type="component" value="Unassembled WGS sequence"/>
</dbReference>
<keyword evidence="1" id="KW-0812">Transmembrane</keyword>